<accession>A0A0A9XWB7</accession>
<name>A0A0A9XWB7_LYGHE</name>
<reference evidence="2" key="2">
    <citation type="submission" date="2014-07" db="EMBL/GenBank/DDBJ databases">
        <authorList>
            <person name="Hull J."/>
        </authorList>
    </citation>
    <scope>NUCLEOTIDE SEQUENCE</scope>
</reference>
<feature type="region of interest" description="Disordered" evidence="1">
    <location>
        <begin position="93"/>
        <end position="121"/>
    </location>
</feature>
<protein>
    <submittedName>
        <fullName evidence="2">CCA-adding enzyme</fullName>
    </submittedName>
</protein>
<reference evidence="3" key="3">
    <citation type="journal article" date="2016" name="Gigascience">
        <title>De novo construction of an expanded transcriptome assembly for the western tarnished plant bug, Lygus hesperus.</title>
        <authorList>
            <person name="Tassone E.E."/>
            <person name="Geib S.M."/>
            <person name="Hall B."/>
            <person name="Fabrick J.A."/>
            <person name="Brent C.S."/>
            <person name="Hull J.J."/>
        </authorList>
    </citation>
    <scope>NUCLEOTIDE SEQUENCE</scope>
</reference>
<dbReference type="EMBL" id="GDHC01007274">
    <property type="protein sequence ID" value="JAQ11355.1"/>
    <property type="molecule type" value="Transcribed_RNA"/>
</dbReference>
<feature type="region of interest" description="Disordered" evidence="1">
    <location>
        <begin position="1"/>
        <end position="73"/>
    </location>
</feature>
<proteinExistence type="predicted"/>
<feature type="non-terminal residue" evidence="2">
    <location>
        <position position="1"/>
    </location>
</feature>
<dbReference type="EMBL" id="GBHO01019913">
    <property type="protein sequence ID" value="JAG23691.1"/>
    <property type="molecule type" value="Transcribed_RNA"/>
</dbReference>
<evidence type="ECO:0000256" key="1">
    <source>
        <dbReference type="SAM" id="MobiDB-lite"/>
    </source>
</evidence>
<gene>
    <name evidence="2" type="primary">cca_7</name>
    <name evidence="2" type="ORF">CM83_10599</name>
    <name evidence="3" type="ORF">g.3699</name>
</gene>
<sequence>QQQQQRKPRREVGGGEVCGDQNNPGDKLGQPGGAEHTQTQEYVARSAQDTDKKTSGVPGAVVEGPGDSRDTGTRYIRTCALGGGQAQYDVRVESSQQDAHRAAQPDLTHPERAIGDDGVGAPVRGAPVQNFTGRQLPILLAGAVVGR</sequence>
<reference evidence="2" key="1">
    <citation type="journal article" date="2014" name="PLoS ONE">
        <title>Transcriptome-Based Identification of ABC Transporters in the Western Tarnished Plant Bug Lygus hesperus.</title>
        <authorList>
            <person name="Hull J.J."/>
            <person name="Chaney K."/>
            <person name="Geib S.M."/>
            <person name="Fabrick J.A."/>
            <person name="Brent C.S."/>
            <person name="Walsh D."/>
            <person name="Lavine L.C."/>
        </authorList>
    </citation>
    <scope>NUCLEOTIDE SEQUENCE</scope>
</reference>
<evidence type="ECO:0000313" key="2">
    <source>
        <dbReference type="EMBL" id="JAG23691.1"/>
    </source>
</evidence>
<evidence type="ECO:0000313" key="3">
    <source>
        <dbReference type="EMBL" id="JAQ11355.1"/>
    </source>
</evidence>
<dbReference type="AlphaFoldDB" id="A0A0A9XWB7"/>
<organism evidence="2">
    <name type="scientific">Lygus hesperus</name>
    <name type="common">Western plant bug</name>
    <dbReference type="NCBI Taxonomy" id="30085"/>
    <lineage>
        <taxon>Eukaryota</taxon>
        <taxon>Metazoa</taxon>
        <taxon>Ecdysozoa</taxon>
        <taxon>Arthropoda</taxon>
        <taxon>Hexapoda</taxon>
        <taxon>Insecta</taxon>
        <taxon>Pterygota</taxon>
        <taxon>Neoptera</taxon>
        <taxon>Paraneoptera</taxon>
        <taxon>Hemiptera</taxon>
        <taxon>Heteroptera</taxon>
        <taxon>Panheteroptera</taxon>
        <taxon>Cimicomorpha</taxon>
        <taxon>Miridae</taxon>
        <taxon>Mirini</taxon>
        <taxon>Lygus</taxon>
    </lineage>
</organism>
<feature type="compositionally biased region" description="Basic and acidic residues" evidence="1">
    <location>
        <begin position="98"/>
        <end position="115"/>
    </location>
</feature>